<dbReference type="RefSeq" id="WP_226696896.1">
    <property type="nucleotide sequence ID" value="NZ_JAJAPX010000006.1"/>
</dbReference>
<organism evidence="1 2">
    <name type="scientific">Neotamlana sargassicola</name>
    <dbReference type="NCBI Taxonomy" id="2883125"/>
    <lineage>
        <taxon>Bacteria</taxon>
        <taxon>Pseudomonadati</taxon>
        <taxon>Bacteroidota</taxon>
        <taxon>Flavobacteriia</taxon>
        <taxon>Flavobacteriales</taxon>
        <taxon>Flavobacteriaceae</taxon>
        <taxon>Neotamlana</taxon>
    </lineage>
</organism>
<name>A0A9X1L5W8_9FLAO</name>
<dbReference type="Proteomes" id="UP001139286">
    <property type="component" value="Unassembled WGS sequence"/>
</dbReference>
<sequence>MSRLENAIKKLYIAFNENTLNPECCKQCAVGNILDKTDSWKYFSDDHGTTNLNYVGQVNQLMGKRFNGYTPEELLKIEATFLKACGYQLPYSYRNKKPNNPEDKDILLKGLLEVIDLLYTLDGEKNIINYNPFFSNKKSTSKLKKESKIIEI</sequence>
<gene>
    <name evidence="1" type="ORF">LG651_14890</name>
</gene>
<reference evidence="1" key="1">
    <citation type="submission" date="2021-10" db="EMBL/GenBank/DDBJ databases">
        <title>Tamlana sargassums sp. nov., and Tamlana laminarinivorans sp. nov., two new bacteria isolated from the brown alga.</title>
        <authorList>
            <person name="Li J."/>
        </authorList>
    </citation>
    <scope>NUCLEOTIDE SEQUENCE</scope>
    <source>
        <strain evidence="1">62-3</strain>
    </source>
</reference>
<evidence type="ECO:0000313" key="2">
    <source>
        <dbReference type="Proteomes" id="UP001139286"/>
    </source>
</evidence>
<comment type="caution">
    <text evidence="1">The sequence shown here is derived from an EMBL/GenBank/DDBJ whole genome shotgun (WGS) entry which is preliminary data.</text>
</comment>
<evidence type="ECO:0000313" key="1">
    <source>
        <dbReference type="EMBL" id="MCB4809540.1"/>
    </source>
</evidence>
<proteinExistence type="predicted"/>
<accession>A0A9X1L5W8</accession>
<dbReference type="EMBL" id="JAJAPX010000006">
    <property type="protein sequence ID" value="MCB4809540.1"/>
    <property type="molecule type" value="Genomic_DNA"/>
</dbReference>
<keyword evidence="2" id="KW-1185">Reference proteome</keyword>
<protein>
    <submittedName>
        <fullName evidence="1">Na(+)-translocating NADH-quinone reductase subunit F</fullName>
    </submittedName>
</protein>
<dbReference type="AlphaFoldDB" id="A0A9X1L5W8"/>